<sequence>MGFHGEILVGRGESETFVEALAQFWNWDEEVSDDWQLRDNWRAVCVRTPAADGELAELAHAAGGPVLACLVFEGDMGHIQGISAAGRWEAWLNSDYAAHLRAWSTVDEEVGGLDPDGSPADHARVNQLEAEYHGEMEAARPDAARAAAAWADQAGLLADASRVEEVLFMPWKPQAQRGFFALLAVLGIADPQSES</sequence>
<evidence type="ECO:0000313" key="1">
    <source>
        <dbReference type="EMBL" id="ACU73177.1"/>
    </source>
</evidence>
<gene>
    <name evidence="1" type="ordered locus">Caci_4313</name>
</gene>
<proteinExistence type="predicted"/>
<dbReference type="Proteomes" id="UP000000851">
    <property type="component" value="Chromosome"/>
</dbReference>
<protein>
    <submittedName>
        <fullName evidence="1">Uncharacterized protein</fullName>
    </submittedName>
</protein>
<accession>C7QJT9</accession>
<dbReference type="eggNOG" id="ENOG502ZD4U">
    <property type="taxonomic scope" value="Bacteria"/>
</dbReference>
<evidence type="ECO:0000313" key="2">
    <source>
        <dbReference type="Proteomes" id="UP000000851"/>
    </source>
</evidence>
<dbReference type="KEGG" id="cai:Caci_4313"/>
<dbReference type="InParanoid" id="C7QJT9"/>
<keyword evidence="2" id="KW-1185">Reference proteome</keyword>
<organism evidence="1 2">
    <name type="scientific">Catenulispora acidiphila (strain DSM 44928 / JCM 14897 / NBRC 102108 / NRRL B-24433 / ID139908)</name>
    <dbReference type="NCBI Taxonomy" id="479433"/>
    <lineage>
        <taxon>Bacteria</taxon>
        <taxon>Bacillati</taxon>
        <taxon>Actinomycetota</taxon>
        <taxon>Actinomycetes</taxon>
        <taxon>Catenulisporales</taxon>
        <taxon>Catenulisporaceae</taxon>
        <taxon>Catenulispora</taxon>
    </lineage>
</organism>
<dbReference type="EMBL" id="CP001700">
    <property type="protein sequence ID" value="ACU73177.1"/>
    <property type="molecule type" value="Genomic_DNA"/>
</dbReference>
<name>C7QJT9_CATAD</name>
<dbReference type="HOGENOM" id="CLU_1394140_0_0_11"/>
<dbReference type="AlphaFoldDB" id="C7QJT9"/>
<reference evidence="1 2" key="1">
    <citation type="journal article" date="2009" name="Stand. Genomic Sci.">
        <title>Complete genome sequence of Catenulispora acidiphila type strain (ID 139908).</title>
        <authorList>
            <person name="Copeland A."/>
            <person name="Lapidus A."/>
            <person name="Glavina Del Rio T."/>
            <person name="Nolan M."/>
            <person name="Lucas S."/>
            <person name="Chen F."/>
            <person name="Tice H."/>
            <person name="Cheng J.F."/>
            <person name="Bruce D."/>
            <person name="Goodwin L."/>
            <person name="Pitluck S."/>
            <person name="Mikhailova N."/>
            <person name="Pati A."/>
            <person name="Ivanova N."/>
            <person name="Mavromatis K."/>
            <person name="Chen A."/>
            <person name="Palaniappan K."/>
            <person name="Chain P."/>
            <person name="Land M."/>
            <person name="Hauser L."/>
            <person name="Chang Y.J."/>
            <person name="Jeffries C.D."/>
            <person name="Chertkov O."/>
            <person name="Brettin T."/>
            <person name="Detter J.C."/>
            <person name="Han C."/>
            <person name="Ali Z."/>
            <person name="Tindall B.J."/>
            <person name="Goker M."/>
            <person name="Bristow J."/>
            <person name="Eisen J.A."/>
            <person name="Markowitz V."/>
            <person name="Hugenholtz P."/>
            <person name="Kyrpides N.C."/>
            <person name="Klenk H.P."/>
        </authorList>
    </citation>
    <scope>NUCLEOTIDE SEQUENCE [LARGE SCALE GENOMIC DNA]</scope>
    <source>
        <strain evidence="2">DSM 44928 / JCM 14897 / NBRC 102108 / NRRL B-24433 / ID139908</strain>
    </source>
</reference>